<keyword evidence="6" id="KW-0808">Transferase</keyword>
<evidence type="ECO:0000256" key="3">
    <source>
        <dbReference type="ARBA" id="ARBA00011918"/>
    </source>
</evidence>
<evidence type="ECO:0000256" key="2">
    <source>
        <dbReference type="ARBA" id="ARBA00008711"/>
    </source>
</evidence>
<keyword evidence="5" id="KW-0489">Methyltransferase</keyword>
<evidence type="ECO:0000259" key="11">
    <source>
        <dbReference type="Pfam" id="PF02870"/>
    </source>
</evidence>
<evidence type="ECO:0000256" key="7">
    <source>
        <dbReference type="ARBA" id="ARBA00022763"/>
    </source>
</evidence>
<dbReference type="InterPro" id="IPR036631">
    <property type="entry name" value="MGMT_N_sf"/>
</dbReference>
<dbReference type="Gene3D" id="3.30.160.70">
    <property type="entry name" value="Methylated DNA-protein cysteine methyltransferase domain"/>
    <property type="match status" value="1"/>
</dbReference>
<dbReference type="GO" id="GO:0006281">
    <property type="term" value="P:DNA repair"/>
    <property type="evidence" value="ECO:0007669"/>
    <property type="project" value="UniProtKB-KW"/>
</dbReference>
<sequence>MNVTPDLDARFRAAALAAGLVDVRFDIVPSPVGDLFLAATSKGLCRISFTPDSAEEDVARTFGVKMLRLPLDTIRRELDEYFEGKRHTFDLALDLRVAAFNEAVLHELARVPYGRVETYGGLAAKVGRPKAARAIGTVMNRNPIPIVLPCHRIIGANGSLTGYAGGLPVKQALLDLEGATLPL</sequence>
<keyword evidence="8" id="KW-0234">DNA repair</keyword>
<evidence type="ECO:0000256" key="6">
    <source>
        <dbReference type="ARBA" id="ARBA00022679"/>
    </source>
</evidence>
<evidence type="ECO:0000313" key="12">
    <source>
        <dbReference type="EMBL" id="CAB4695939.1"/>
    </source>
</evidence>
<comment type="catalytic activity">
    <reaction evidence="1">
        <text>a 4-O-methyl-thymidine in DNA + L-cysteinyl-[protein] = a thymidine in DNA + S-methyl-L-cysteinyl-[protein]</text>
        <dbReference type="Rhea" id="RHEA:53428"/>
        <dbReference type="Rhea" id="RHEA-COMP:10131"/>
        <dbReference type="Rhea" id="RHEA-COMP:10132"/>
        <dbReference type="Rhea" id="RHEA-COMP:13555"/>
        <dbReference type="Rhea" id="RHEA-COMP:13556"/>
        <dbReference type="ChEBI" id="CHEBI:29950"/>
        <dbReference type="ChEBI" id="CHEBI:82612"/>
        <dbReference type="ChEBI" id="CHEBI:137386"/>
        <dbReference type="ChEBI" id="CHEBI:137387"/>
        <dbReference type="EC" id="2.1.1.63"/>
    </reaction>
</comment>
<dbReference type="CDD" id="cd06445">
    <property type="entry name" value="ATase"/>
    <property type="match status" value="1"/>
</dbReference>
<keyword evidence="7" id="KW-0227">DNA damage</keyword>
<feature type="domain" description="Methylguanine DNA methyltransferase ribonuclease-like" evidence="11">
    <location>
        <begin position="27"/>
        <end position="95"/>
    </location>
</feature>
<comment type="similarity">
    <text evidence="2">Belongs to the MGMT family.</text>
</comment>
<dbReference type="InterPro" id="IPR036388">
    <property type="entry name" value="WH-like_DNA-bd_sf"/>
</dbReference>
<evidence type="ECO:0000256" key="1">
    <source>
        <dbReference type="ARBA" id="ARBA00001286"/>
    </source>
</evidence>
<dbReference type="SUPFAM" id="SSF53155">
    <property type="entry name" value="Methylated DNA-protein cysteine methyltransferase domain"/>
    <property type="match status" value="1"/>
</dbReference>
<evidence type="ECO:0000256" key="8">
    <source>
        <dbReference type="ARBA" id="ARBA00023204"/>
    </source>
</evidence>
<keyword evidence="4" id="KW-0963">Cytoplasm</keyword>
<comment type="catalytic activity">
    <reaction evidence="9">
        <text>a 6-O-methyl-2'-deoxyguanosine in DNA + L-cysteinyl-[protein] = S-methyl-L-cysteinyl-[protein] + a 2'-deoxyguanosine in DNA</text>
        <dbReference type="Rhea" id="RHEA:24000"/>
        <dbReference type="Rhea" id="RHEA-COMP:10131"/>
        <dbReference type="Rhea" id="RHEA-COMP:10132"/>
        <dbReference type="Rhea" id="RHEA-COMP:11367"/>
        <dbReference type="Rhea" id="RHEA-COMP:11368"/>
        <dbReference type="ChEBI" id="CHEBI:29950"/>
        <dbReference type="ChEBI" id="CHEBI:82612"/>
        <dbReference type="ChEBI" id="CHEBI:85445"/>
        <dbReference type="ChEBI" id="CHEBI:85448"/>
        <dbReference type="EC" id="2.1.1.63"/>
    </reaction>
</comment>
<dbReference type="PROSITE" id="PS00374">
    <property type="entry name" value="MGMT"/>
    <property type="match status" value="1"/>
</dbReference>
<dbReference type="EMBL" id="CAEZXP010000002">
    <property type="protein sequence ID" value="CAB4695939.1"/>
    <property type="molecule type" value="Genomic_DNA"/>
</dbReference>
<dbReference type="Pfam" id="PF01035">
    <property type="entry name" value="DNA_binding_1"/>
    <property type="match status" value="1"/>
</dbReference>
<dbReference type="InterPro" id="IPR001497">
    <property type="entry name" value="MethylDNA_cys_MeTrfase_AS"/>
</dbReference>
<name>A0A6J6PAR6_9ZZZZ</name>
<dbReference type="SUPFAM" id="SSF46767">
    <property type="entry name" value="Methylated DNA-protein cysteine methyltransferase, C-terminal domain"/>
    <property type="match status" value="1"/>
</dbReference>
<gene>
    <name evidence="12" type="ORF">UFOPK2399_01023</name>
</gene>
<evidence type="ECO:0000256" key="5">
    <source>
        <dbReference type="ARBA" id="ARBA00022603"/>
    </source>
</evidence>
<dbReference type="HAMAP" id="MF_00772">
    <property type="entry name" value="OGT"/>
    <property type="match status" value="1"/>
</dbReference>
<protein>
    <recommendedName>
        <fullName evidence="3">methylated-DNA--[protein]-cysteine S-methyltransferase</fullName>
        <ecNumber evidence="3">2.1.1.63</ecNumber>
    </recommendedName>
</protein>
<organism evidence="12">
    <name type="scientific">freshwater metagenome</name>
    <dbReference type="NCBI Taxonomy" id="449393"/>
    <lineage>
        <taxon>unclassified sequences</taxon>
        <taxon>metagenomes</taxon>
        <taxon>ecological metagenomes</taxon>
    </lineage>
</organism>
<dbReference type="EC" id="2.1.1.63" evidence="3"/>
<accession>A0A6J6PAR6</accession>
<dbReference type="InterPro" id="IPR023546">
    <property type="entry name" value="MGMT"/>
</dbReference>
<evidence type="ECO:0000259" key="10">
    <source>
        <dbReference type="Pfam" id="PF01035"/>
    </source>
</evidence>
<proteinExistence type="inferred from homology"/>
<dbReference type="GO" id="GO:0003908">
    <property type="term" value="F:methylated-DNA-[protein]-cysteine S-methyltransferase activity"/>
    <property type="evidence" value="ECO:0007669"/>
    <property type="project" value="UniProtKB-EC"/>
</dbReference>
<dbReference type="InterPro" id="IPR014048">
    <property type="entry name" value="MethylDNA_cys_MeTrfase_DNA-bd"/>
</dbReference>
<dbReference type="Gene3D" id="1.10.10.10">
    <property type="entry name" value="Winged helix-like DNA-binding domain superfamily/Winged helix DNA-binding domain"/>
    <property type="match status" value="1"/>
</dbReference>
<dbReference type="PANTHER" id="PTHR10815">
    <property type="entry name" value="METHYLATED-DNA--PROTEIN-CYSTEINE METHYLTRANSFERASE"/>
    <property type="match status" value="1"/>
</dbReference>
<feature type="domain" description="Methylated-DNA-[protein]-cysteine S-methyltransferase DNA binding" evidence="10">
    <location>
        <begin position="99"/>
        <end position="179"/>
    </location>
</feature>
<evidence type="ECO:0000256" key="4">
    <source>
        <dbReference type="ARBA" id="ARBA00022490"/>
    </source>
</evidence>
<dbReference type="GO" id="GO:0032259">
    <property type="term" value="P:methylation"/>
    <property type="evidence" value="ECO:0007669"/>
    <property type="project" value="UniProtKB-KW"/>
</dbReference>
<dbReference type="InterPro" id="IPR008332">
    <property type="entry name" value="MethylG_MeTrfase_N"/>
</dbReference>
<dbReference type="Pfam" id="PF02870">
    <property type="entry name" value="Methyltransf_1N"/>
    <property type="match status" value="1"/>
</dbReference>
<dbReference type="InterPro" id="IPR036217">
    <property type="entry name" value="MethylDNA_cys_MeTrfase_DNAb"/>
</dbReference>
<dbReference type="AlphaFoldDB" id="A0A6J6PAR6"/>
<reference evidence="12" key="1">
    <citation type="submission" date="2020-05" db="EMBL/GenBank/DDBJ databases">
        <authorList>
            <person name="Chiriac C."/>
            <person name="Salcher M."/>
            <person name="Ghai R."/>
            <person name="Kavagutti S V."/>
        </authorList>
    </citation>
    <scope>NUCLEOTIDE SEQUENCE</scope>
</reference>
<evidence type="ECO:0000256" key="9">
    <source>
        <dbReference type="ARBA" id="ARBA00049348"/>
    </source>
</evidence>
<dbReference type="FunFam" id="1.10.10.10:FF:000214">
    <property type="entry name" value="Methylated-DNA--protein-cysteine methyltransferase"/>
    <property type="match status" value="1"/>
</dbReference>
<dbReference type="PANTHER" id="PTHR10815:SF13">
    <property type="entry name" value="METHYLATED-DNA--PROTEIN-CYSTEINE METHYLTRANSFERASE"/>
    <property type="match status" value="1"/>
</dbReference>
<dbReference type="NCBIfam" id="TIGR00589">
    <property type="entry name" value="ogt"/>
    <property type="match status" value="1"/>
</dbReference>